<dbReference type="InterPro" id="IPR000868">
    <property type="entry name" value="Isochorismatase-like_dom"/>
</dbReference>
<dbReference type="PANTHER" id="PTHR43540">
    <property type="entry name" value="PEROXYUREIDOACRYLATE/UREIDOACRYLATE AMIDOHYDROLASE-RELATED"/>
    <property type="match status" value="1"/>
</dbReference>
<dbReference type="AlphaFoldDB" id="A0A3R7I805"/>
<dbReference type="InterPro" id="IPR036380">
    <property type="entry name" value="Isochorismatase-like_sf"/>
</dbReference>
<keyword evidence="1 3" id="KW-0378">Hydrolase</keyword>
<protein>
    <submittedName>
        <fullName evidence="3">Hydrolase</fullName>
    </submittedName>
</protein>
<dbReference type="PANTHER" id="PTHR43540:SF7">
    <property type="entry name" value="ISOCHORISMATASE FAMILY PROTEIN YECD"/>
    <property type="match status" value="1"/>
</dbReference>
<dbReference type="Gene3D" id="3.40.50.850">
    <property type="entry name" value="Isochorismatase-like"/>
    <property type="match status" value="1"/>
</dbReference>
<evidence type="ECO:0000256" key="1">
    <source>
        <dbReference type="ARBA" id="ARBA00022801"/>
    </source>
</evidence>
<evidence type="ECO:0000313" key="4">
    <source>
        <dbReference type="Proteomes" id="UP000283709"/>
    </source>
</evidence>
<organism evidence="3 4">
    <name type="scientific">Paraburkholderia fungorum</name>
    <dbReference type="NCBI Taxonomy" id="134537"/>
    <lineage>
        <taxon>Bacteria</taxon>
        <taxon>Pseudomonadati</taxon>
        <taxon>Pseudomonadota</taxon>
        <taxon>Betaproteobacteria</taxon>
        <taxon>Burkholderiales</taxon>
        <taxon>Burkholderiaceae</taxon>
        <taxon>Paraburkholderia</taxon>
    </lineage>
</organism>
<reference evidence="3 4" key="1">
    <citation type="submission" date="2016-07" db="EMBL/GenBank/DDBJ databases">
        <title>Genome analysis of Burkholderia fungorum ES3-20.</title>
        <authorList>
            <person name="Xu D."/>
            <person name="Yao R."/>
            <person name="Zheng S."/>
        </authorList>
    </citation>
    <scope>NUCLEOTIDE SEQUENCE [LARGE SCALE GENOMIC DNA]</scope>
    <source>
        <strain evidence="3 4">ES3-20</strain>
    </source>
</reference>
<dbReference type="EMBL" id="MCAS01000027">
    <property type="protein sequence ID" value="RKF40822.1"/>
    <property type="molecule type" value="Genomic_DNA"/>
</dbReference>
<sequence length="187" mass="20055">MALTTLDTKTALVVIDLQQGIVALPTAHPTAEIVKRSAHLIDAFRRHGLPVVLVNVAGGAPGRAEQSRPTGDFPAGFADLVAELKQQPSDHLVTKRTWGAFTNTDLEAYLRQQGVTQVVLVGVATSIGVESTARFAHELGFNVTFAVDAMTDMNLDAHTNSITRIFPRLGETGTTQDVLDLLDQSRA</sequence>
<dbReference type="CDD" id="cd00431">
    <property type="entry name" value="cysteine_hydrolases"/>
    <property type="match status" value="1"/>
</dbReference>
<evidence type="ECO:0000313" key="3">
    <source>
        <dbReference type="EMBL" id="RKF40822.1"/>
    </source>
</evidence>
<dbReference type="SUPFAM" id="SSF52499">
    <property type="entry name" value="Isochorismatase-like hydrolases"/>
    <property type="match status" value="1"/>
</dbReference>
<comment type="caution">
    <text evidence="3">The sequence shown here is derived from an EMBL/GenBank/DDBJ whole genome shotgun (WGS) entry which is preliminary data.</text>
</comment>
<accession>A0A3R7I805</accession>
<dbReference type="RefSeq" id="WP_120346663.1">
    <property type="nucleotide sequence ID" value="NZ_MCAS01000027.1"/>
</dbReference>
<dbReference type="GO" id="GO:0016787">
    <property type="term" value="F:hydrolase activity"/>
    <property type="evidence" value="ECO:0007669"/>
    <property type="project" value="UniProtKB-KW"/>
</dbReference>
<dbReference type="Proteomes" id="UP000283709">
    <property type="component" value="Unassembled WGS sequence"/>
</dbReference>
<gene>
    <name evidence="3" type="ORF">BCY88_31975</name>
</gene>
<dbReference type="InterPro" id="IPR050272">
    <property type="entry name" value="Isochorismatase-like_hydrls"/>
</dbReference>
<name>A0A3R7I805_9BURK</name>
<dbReference type="OrthoDB" id="9781985at2"/>
<evidence type="ECO:0000259" key="2">
    <source>
        <dbReference type="Pfam" id="PF00857"/>
    </source>
</evidence>
<dbReference type="Pfam" id="PF00857">
    <property type="entry name" value="Isochorismatase"/>
    <property type="match status" value="1"/>
</dbReference>
<feature type="domain" description="Isochorismatase-like" evidence="2">
    <location>
        <begin position="10"/>
        <end position="177"/>
    </location>
</feature>
<proteinExistence type="predicted"/>